<dbReference type="OrthoDB" id="3208773at2759"/>
<dbReference type="AlphaFoldDB" id="K5WMD9"/>
<feature type="signal peptide" evidence="1">
    <location>
        <begin position="1"/>
        <end position="20"/>
    </location>
</feature>
<keyword evidence="1" id="KW-0732">Signal</keyword>
<gene>
    <name evidence="2" type="ORF">PHACADRAFT_166025</name>
</gene>
<dbReference type="InParanoid" id="K5WMD9"/>
<dbReference type="HOGENOM" id="CLU_1602752_0_0_1"/>
<protein>
    <submittedName>
        <fullName evidence="2">Uncharacterized protein</fullName>
    </submittedName>
</protein>
<sequence length="168" mass="17627">MFSSAYALAIFSSLAVVVQAFNLAIRSPNPHSHKSITSQSVAFACFSGESGCQCPTDLNGDSGVLINVYPGYQCAYPNGACTWDDETGALQNIDQTNCPSSAPCSAAGDCSCPLDNDGDIGVLINQFTGYQCAYPDGACTWDFDGNLENAQQTNCPTDAKCVQTGSDF</sequence>
<feature type="chain" id="PRO_5003890761" evidence="1">
    <location>
        <begin position="21"/>
        <end position="168"/>
    </location>
</feature>
<accession>K5WMD9</accession>
<keyword evidence="3" id="KW-1185">Reference proteome</keyword>
<evidence type="ECO:0000313" key="2">
    <source>
        <dbReference type="EMBL" id="EKM51462.1"/>
    </source>
</evidence>
<reference evidence="2 3" key="1">
    <citation type="journal article" date="2012" name="BMC Genomics">
        <title>Comparative genomics of the white-rot fungi, Phanerochaete carnosa and P. chrysosporium, to elucidate the genetic basis of the distinct wood types they colonize.</title>
        <authorList>
            <person name="Suzuki H."/>
            <person name="MacDonald J."/>
            <person name="Syed K."/>
            <person name="Salamov A."/>
            <person name="Hori C."/>
            <person name="Aerts A."/>
            <person name="Henrissat B."/>
            <person name="Wiebenga A."/>
            <person name="vanKuyk P.A."/>
            <person name="Barry K."/>
            <person name="Lindquist E."/>
            <person name="LaButti K."/>
            <person name="Lapidus A."/>
            <person name="Lucas S."/>
            <person name="Coutinho P."/>
            <person name="Gong Y."/>
            <person name="Samejima M."/>
            <person name="Mahadevan R."/>
            <person name="Abou-Zaid M."/>
            <person name="de Vries R.P."/>
            <person name="Igarashi K."/>
            <person name="Yadav J.S."/>
            <person name="Grigoriev I.V."/>
            <person name="Master E.R."/>
        </authorList>
    </citation>
    <scope>NUCLEOTIDE SEQUENCE [LARGE SCALE GENOMIC DNA]</scope>
    <source>
        <strain evidence="2 3">HHB-10118-sp</strain>
    </source>
</reference>
<dbReference type="Proteomes" id="UP000008370">
    <property type="component" value="Unassembled WGS sequence"/>
</dbReference>
<evidence type="ECO:0000256" key="1">
    <source>
        <dbReference type="SAM" id="SignalP"/>
    </source>
</evidence>
<name>K5WMD9_PHACS</name>
<proteinExistence type="predicted"/>
<organism evidence="2 3">
    <name type="scientific">Phanerochaete carnosa (strain HHB-10118-sp)</name>
    <name type="common">White-rot fungus</name>
    <name type="synonym">Peniophora carnosa</name>
    <dbReference type="NCBI Taxonomy" id="650164"/>
    <lineage>
        <taxon>Eukaryota</taxon>
        <taxon>Fungi</taxon>
        <taxon>Dikarya</taxon>
        <taxon>Basidiomycota</taxon>
        <taxon>Agaricomycotina</taxon>
        <taxon>Agaricomycetes</taxon>
        <taxon>Polyporales</taxon>
        <taxon>Phanerochaetaceae</taxon>
        <taxon>Phanerochaete</taxon>
    </lineage>
</organism>
<dbReference type="EMBL" id="JH930477">
    <property type="protein sequence ID" value="EKM51462.1"/>
    <property type="molecule type" value="Genomic_DNA"/>
</dbReference>
<dbReference type="RefSeq" id="XP_007400601.1">
    <property type="nucleotide sequence ID" value="XM_007400539.1"/>
</dbReference>
<dbReference type="GeneID" id="18909332"/>
<dbReference type="KEGG" id="pco:PHACADRAFT_166025"/>
<evidence type="ECO:0000313" key="3">
    <source>
        <dbReference type="Proteomes" id="UP000008370"/>
    </source>
</evidence>